<dbReference type="AlphaFoldDB" id="A0A8S1VRT2"/>
<gene>
    <name evidence="9" type="ORF">PPENT_87.1.T0720033</name>
</gene>
<dbReference type="Pfam" id="PF07773">
    <property type="entry name" value="TCTN_DUF1619"/>
    <property type="match status" value="1"/>
</dbReference>
<sequence length="413" mass="46502">MYLIFASFIIYVYSQFTKTIQVPVVDENATNTVAENIQIRSTRIYSDPNKGACMCDLIINICDSQCCCDVRCSETFIEEWTILGICLNSNSETDYFYPECGDLVNKQNVFDDKYHFNQINDIMCSAVQRLPYAGVFANIEDTQTLTPDYKSFDIVSAGSILFTLVTNPQYINPTSLLPQGYYSGNPGYIKGKPLMVGKSNGDGFNLIWYKELRVYAWQTNGYCSTGAADYNNKLYKVINFGEDLVLSCSLEATVSLGTYCSSGVNYEIMKSFKDNTGSFYYIGKWGSSSNNRTGEWIQINTTQIENVTSSCTLPIEQQLTIIYQKAGFVGDLQNTIISANVTNIPINYASYTGNSVQLTLRVKFIELIDSEIDPNTEKSLRDTIVPYVKKIFLPFTFSMNLFGFGMILVFLFL</sequence>
<evidence type="ECO:0000259" key="7">
    <source>
        <dbReference type="Pfam" id="PF07773"/>
    </source>
</evidence>
<accession>A0A8S1VRT2</accession>
<evidence type="ECO:0008006" key="11">
    <source>
        <dbReference type="Google" id="ProtNLM"/>
    </source>
</evidence>
<keyword evidence="2 6" id="KW-0732">Signal</keyword>
<dbReference type="GO" id="GO:0030030">
    <property type="term" value="P:cell projection organization"/>
    <property type="evidence" value="ECO:0007669"/>
    <property type="project" value="UniProtKB-KW"/>
</dbReference>
<feature type="chain" id="PRO_5035833305" description="Tectonic domain-containing protein" evidence="6">
    <location>
        <begin position="20"/>
        <end position="413"/>
    </location>
</feature>
<dbReference type="PANTHER" id="PTHR14611">
    <property type="entry name" value="TECTONIC FAMILY MEMBER"/>
    <property type="match status" value="1"/>
</dbReference>
<dbReference type="InterPro" id="IPR011677">
    <property type="entry name" value="TCTN1-3_dom"/>
</dbReference>
<protein>
    <recommendedName>
        <fullName evidence="11">Tectonic domain-containing protein</fullName>
    </recommendedName>
</protein>
<keyword evidence="5" id="KW-1133">Transmembrane helix</keyword>
<proteinExistence type="inferred from homology"/>
<dbReference type="InterPro" id="IPR057724">
    <property type="entry name" value="TCTN1-3_N"/>
</dbReference>
<dbReference type="InterPro" id="IPR040354">
    <property type="entry name" value="TCTN1-3"/>
</dbReference>
<reference evidence="9" key="1">
    <citation type="submission" date="2021-01" db="EMBL/GenBank/DDBJ databases">
        <authorList>
            <consortium name="Genoscope - CEA"/>
            <person name="William W."/>
        </authorList>
    </citation>
    <scope>NUCLEOTIDE SEQUENCE</scope>
</reference>
<evidence type="ECO:0000256" key="2">
    <source>
        <dbReference type="ARBA" id="ARBA00022729"/>
    </source>
</evidence>
<feature type="transmembrane region" description="Helical" evidence="5">
    <location>
        <begin position="391"/>
        <end position="412"/>
    </location>
</feature>
<evidence type="ECO:0000256" key="6">
    <source>
        <dbReference type="SAM" id="SignalP"/>
    </source>
</evidence>
<dbReference type="OrthoDB" id="288787at2759"/>
<evidence type="ECO:0000256" key="3">
    <source>
        <dbReference type="ARBA" id="ARBA00022794"/>
    </source>
</evidence>
<organism evidence="9 10">
    <name type="scientific">Paramecium pentaurelia</name>
    <dbReference type="NCBI Taxonomy" id="43138"/>
    <lineage>
        <taxon>Eukaryota</taxon>
        <taxon>Sar</taxon>
        <taxon>Alveolata</taxon>
        <taxon>Ciliophora</taxon>
        <taxon>Intramacronucleata</taxon>
        <taxon>Oligohymenophorea</taxon>
        <taxon>Peniculida</taxon>
        <taxon>Parameciidae</taxon>
        <taxon>Paramecium</taxon>
    </lineage>
</organism>
<keyword evidence="3" id="KW-0970">Cilium biogenesis/degradation</keyword>
<comment type="similarity">
    <text evidence="1">Belongs to the tectonic family.</text>
</comment>
<comment type="caution">
    <text evidence="9">The sequence shown here is derived from an EMBL/GenBank/DDBJ whole genome shotgun (WGS) entry which is preliminary data.</text>
</comment>
<keyword evidence="10" id="KW-1185">Reference proteome</keyword>
<evidence type="ECO:0000256" key="5">
    <source>
        <dbReference type="SAM" id="Phobius"/>
    </source>
</evidence>
<dbReference type="Pfam" id="PF25752">
    <property type="entry name" value="DUF1619_N"/>
    <property type="match status" value="1"/>
</dbReference>
<feature type="domain" description="Tectonic-1-3" evidence="7">
    <location>
        <begin position="184"/>
        <end position="366"/>
    </location>
</feature>
<name>A0A8S1VRT2_9CILI</name>
<feature type="domain" description="Tectonic-1-3 N-terminal" evidence="8">
    <location>
        <begin position="30"/>
        <end position="124"/>
    </location>
</feature>
<dbReference type="EMBL" id="CAJJDO010000072">
    <property type="protein sequence ID" value="CAD8179421.1"/>
    <property type="molecule type" value="Genomic_DNA"/>
</dbReference>
<keyword evidence="5" id="KW-0812">Transmembrane</keyword>
<evidence type="ECO:0000256" key="4">
    <source>
        <dbReference type="ARBA" id="ARBA00023180"/>
    </source>
</evidence>
<evidence type="ECO:0000313" key="10">
    <source>
        <dbReference type="Proteomes" id="UP000689195"/>
    </source>
</evidence>
<dbReference type="PANTHER" id="PTHR14611:SF2">
    <property type="entry name" value="TECTONIC"/>
    <property type="match status" value="1"/>
</dbReference>
<keyword evidence="4" id="KW-0325">Glycoprotein</keyword>
<evidence type="ECO:0000313" key="9">
    <source>
        <dbReference type="EMBL" id="CAD8179421.1"/>
    </source>
</evidence>
<evidence type="ECO:0000259" key="8">
    <source>
        <dbReference type="Pfam" id="PF25752"/>
    </source>
</evidence>
<feature type="signal peptide" evidence="6">
    <location>
        <begin position="1"/>
        <end position="19"/>
    </location>
</feature>
<evidence type="ECO:0000256" key="1">
    <source>
        <dbReference type="ARBA" id="ARBA00007633"/>
    </source>
</evidence>
<dbReference type="Proteomes" id="UP000689195">
    <property type="component" value="Unassembled WGS sequence"/>
</dbReference>
<keyword evidence="5" id="KW-0472">Membrane</keyword>